<name>A0A9P9ICJ0_9HYPO</name>
<evidence type="ECO:0000256" key="3">
    <source>
        <dbReference type="ARBA" id="ARBA00023004"/>
    </source>
</evidence>
<sequence length="532" mass="58435">MMAKDIYTQFNQTSGANNAVWVHKNKASDRPRFSSLDSDLKTNVCIVGAGISGISTAYELVSRGKDVILLEARELLSGETGRTSGHLSNALDDHYINIRKKHGESGAKAAAESHTWAIGRVGDVAEKLGIECEYRRVPGYEISQFQRSDKGHDEDVGELRKEAAFAKKLGLDVEFDELLTIWGWDGKPDQRGGVAFANQAAFHPTLYLSGILRWLLKQPNFKGFANTRVVSVEEQDSSKVKVQTLNDHTVECDYAVEATCIPLQKLSVIAEMAYMRTYAVAIRVPKGTVEDCFIYDSADAYKYTRLTACDDKDDYIIVGGGDHEVGQENPTGRFEELEAWVRERFTQAGSVDYKWSGQVNEPVDYVAFIGINQGCDRVFVVTGDSGNGLTHGIIAGRLIADEIEGNANPQWAKLYSPKRLVSIAKSAPSMIKHAVQINMQYKHIAQPDITDIEDLAADSGGVMKESPLNPVAIYKDENGNVTKMSALCPHLKGVVCWNAVEKSFDCPVHGSRFSATGLCVNGPAKSNLTRVQ</sequence>
<gene>
    <name evidence="6" type="ORF">B0J13DRAFT_571661</name>
</gene>
<feature type="domain" description="Rieske" evidence="5">
    <location>
        <begin position="470"/>
        <end position="532"/>
    </location>
</feature>
<dbReference type="Gene3D" id="2.102.10.10">
    <property type="entry name" value="Rieske [2Fe-2S] iron-sulphur domain"/>
    <property type="match status" value="1"/>
</dbReference>
<protein>
    <submittedName>
        <fullName evidence="6">FAD dependent oxidoreductase</fullName>
    </submittedName>
</protein>
<dbReference type="InterPro" id="IPR006076">
    <property type="entry name" value="FAD-dep_OxRdtase"/>
</dbReference>
<comment type="caution">
    <text evidence="6">The sequence shown here is derived from an EMBL/GenBank/DDBJ whole genome shotgun (WGS) entry which is preliminary data.</text>
</comment>
<dbReference type="SUPFAM" id="SSF50022">
    <property type="entry name" value="ISP domain"/>
    <property type="match status" value="1"/>
</dbReference>
<keyword evidence="1" id="KW-0001">2Fe-2S</keyword>
<dbReference type="GO" id="GO:0005737">
    <property type="term" value="C:cytoplasm"/>
    <property type="evidence" value="ECO:0007669"/>
    <property type="project" value="TreeGrafter"/>
</dbReference>
<dbReference type="PROSITE" id="PS51296">
    <property type="entry name" value="RIESKE"/>
    <property type="match status" value="1"/>
</dbReference>
<evidence type="ECO:0000256" key="2">
    <source>
        <dbReference type="ARBA" id="ARBA00022723"/>
    </source>
</evidence>
<organism evidence="6 7">
    <name type="scientific">Dactylonectria estremocensis</name>
    <dbReference type="NCBI Taxonomy" id="1079267"/>
    <lineage>
        <taxon>Eukaryota</taxon>
        <taxon>Fungi</taxon>
        <taxon>Dikarya</taxon>
        <taxon>Ascomycota</taxon>
        <taxon>Pezizomycotina</taxon>
        <taxon>Sordariomycetes</taxon>
        <taxon>Hypocreomycetidae</taxon>
        <taxon>Hypocreales</taxon>
        <taxon>Nectriaceae</taxon>
        <taxon>Dactylonectria</taxon>
    </lineage>
</organism>
<dbReference type="GO" id="GO:0046872">
    <property type="term" value="F:metal ion binding"/>
    <property type="evidence" value="ECO:0007669"/>
    <property type="project" value="UniProtKB-KW"/>
</dbReference>
<dbReference type="GO" id="GO:0051537">
    <property type="term" value="F:2 iron, 2 sulfur cluster binding"/>
    <property type="evidence" value="ECO:0007669"/>
    <property type="project" value="UniProtKB-KW"/>
</dbReference>
<evidence type="ECO:0000256" key="1">
    <source>
        <dbReference type="ARBA" id="ARBA00022714"/>
    </source>
</evidence>
<evidence type="ECO:0000256" key="4">
    <source>
        <dbReference type="ARBA" id="ARBA00023014"/>
    </source>
</evidence>
<evidence type="ECO:0000313" key="6">
    <source>
        <dbReference type="EMBL" id="KAH7116538.1"/>
    </source>
</evidence>
<keyword evidence="7" id="KW-1185">Reference proteome</keyword>
<keyword evidence="2" id="KW-0479">Metal-binding</keyword>
<dbReference type="InterPro" id="IPR036188">
    <property type="entry name" value="FAD/NAD-bd_sf"/>
</dbReference>
<reference evidence="6" key="1">
    <citation type="journal article" date="2021" name="Nat. Commun.">
        <title>Genetic determinants of endophytism in the Arabidopsis root mycobiome.</title>
        <authorList>
            <person name="Mesny F."/>
            <person name="Miyauchi S."/>
            <person name="Thiergart T."/>
            <person name="Pickel B."/>
            <person name="Atanasova L."/>
            <person name="Karlsson M."/>
            <person name="Huettel B."/>
            <person name="Barry K.W."/>
            <person name="Haridas S."/>
            <person name="Chen C."/>
            <person name="Bauer D."/>
            <person name="Andreopoulos W."/>
            <person name="Pangilinan J."/>
            <person name="LaButti K."/>
            <person name="Riley R."/>
            <person name="Lipzen A."/>
            <person name="Clum A."/>
            <person name="Drula E."/>
            <person name="Henrissat B."/>
            <person name="Kohler A."/>
            <person name="Grigoriev I.V."/>
            <person name="Martin F.M."/>
            <person name="Hacquard S."/>
        </authorList>
    </citation>
    <scope>NUCLEOTIDE SEQUENCE</scope>
    <source>
        <strain evidence="6">MPI-CAGE-AT-0021</strain>
    </source>
</reference>
<dbReference type="AlphaFoldDB" id="A0A9P9ICJ0"/>
<dbReference type="Pfam" id="PF01266">
    <property type="entry name" value="DAO"/>
    <property type="match status" value="1"/>
</dbReference>
<dbReference type="Gene3D" id="3.30.9.10">
    <property type="entry name" value="D-Amino Acid Oxidase, subunit A, domain 2"/>
    <property type="match status" value="1"/>
</dbReference>
<dbReference type="PANTHER" id="PTHR13847:SF281">
    <property type="entry name" value="FAD DEPENDENT OXIDOREDUCTASE DOMAIN-CONTAINING PROTEIN"/>
    <property type="match status" value="1"/>
</dbReference>
<dbReference type="Gene3D" id="3.50.50.60">
    <property type="entry name" value="FAD/NAD(P)-binding domain"/>
    <property type="match status" value="1"/>
</dbReference>
<proteinExistence type="predicted"/>
<keyword evidence="4" id="KW-0411">Iron-sulfur</keyword>
<dbReference type="Proteomes" id="UP000717696">
    <property type="component" value="Unassembled WGS sequence"/>
</dbReference>
<evidence type="ECO:0000313" key="7">
    <source>
        <dbReference type="Proteomes" id="UP000717696"/>
    </source>
</evidence>
<dbReference type="InterPro" id="IPR017941">
    <property type="entry name" value="Rieske_2Fe-2S"/>
</dbReference>
<dbReference type="Pfam" id="PF00355">
    <property type="entry name" value="Rieske"/>
    <property type="match status" value="1"/>
</dbReference>
<keyword evidence="3" id="KW-0408">Iron</keyword>
<dbReference type="EMBL" id="JAGMUU010000036">
    <property type="protein sequence ID" value="KAH7116538.1"/>
    <property type="molecule type" value="Genomic_DNA"/>
</dbReference>
<dbReference type="InterPro" id="IPR036922">
    <property type="entry name" value="Rieske_2Fe-2S_sf"/>
</dbReference>
<dbReference type="OrthoDB" id="429143at2759"/>
<accession>A0A9P9ICJ0</accession>
<evidence type="ECO:0000259" key="5">
    <source>
        <dbReference type="PROSITE" id="PS51296"/>
    </source>
</evidence>
<dbReference type="SUPFAM" id="SSF51905">
    <property type="entry name" value="FAD/NAD(P)-binding domain"/>
    <property type="match status" value="1"/>
</dbReference>
<dbReference type="PANTHER" id="PTHR13847">
    <property type="entry name" value="SARCOSINE DEHYDROGENASE-RELATED"/>
    <property type="match status" value="1"/>
</dbReference>